<proteinExistence type="predicted"/>
<sequence length="32" mass="3723">MSLVYDSRAYSWKHTAISLAVTIVWKKIKITI</sequence>
<name>A0A0V0RDM5_9BILA</name>
<reference evidence="1 2" key="1">
    <citation type="submission" date="2015-01" db="EMBL/GenBank/DDBJ databases">
        <title>Evolution of Trichinella species and genotypes.</title>
        <authorList>
            <person name="Korhonen P.K."/>
            <person name="Edoardo P."/>
            <person name="Giuseppe L.R."/>
            <person name="Gasser R.B."/>
        </authorList>
    </citation>
    <scope>NUCLEOTIDE SEQUENCE [LARGE SCALE GENOMIC DNA]</scope>
    <source>
        <strain evidence="1">ISS37</strain>
    </source>
</reference>
<evidence type="ECO:0000313" key="2">
    <source>
        <dbReference type="Proteomes" id="UP000054630"/>
    </source>
</evidence>
<dbReference type="Proteomes" id="UP000054630">
    <property type="component" value="Unassembled WGS sequence"/>
</dbReference>
<gene>
    <name evidence="1" type="ORF">T07_782</name>
</gene>
<accession>A0A0V0RDM5</accession>
<protein>
    <submittedName>
        <fullName evidence="1">Uncharacterized protein</fullName>
    </submittedName>
</protein>
<evidence type="ECO:0000313" key="1">
    <source>
        <dbReference type="EMBL" id="KRX12362.1"/>
    </source>
</evidence>
<dbReference type="AlphaFoldDB" id="A0A0V0RDM5"/>
<organism evidence="1 2">
    <name type="scientific">Trichinella nelsoni</name>
    <dbReference type="NCBI Taxonomy" id="6336"/>
    <lineage>
        <taxon>Eukaryota</taxon>
        <taxon>Metazoa</taxon>
        <taxon>Ecdysozoa</taxon>
        <taxon>Nematoda</taxon>
        <taxon>Enoplea</taxon>
        <taxon>Dorylaimia</taxon>
        <taxon>Trichinellida</taxon>
        <taxon>Trichinellidae</taxon>
        <taxon>Trichinella</taxon>
    </lineage>
</organism>
<dbReference type="EMBL" id="JYDL01000469">
    <property type="protein sequence ID" value="KRX12362.1"/>
    <property type="molecule type" value="Genomic_DNA"/>
</dbReference>
<comment type="caution">
    <text evidence="1">The sequence shown here is derived from an EMBL/GenBank/DDBJ whole genome shotgun (WGS) entry which is preliminary data.</text>
</comment>
<keyword evidence="2" id="KW-1185">Reference proteome</keyword>